<dbReference type="Pfam" id="PF04445">
    <property type="entry name" value="SAM_MT"/>
    <property type="match status" value="1"/>
</dbReference>
<dbReference type="RefSeq" id="WP_244863294.1">
    <property type="nucleotide sequence ID" value="NZ_BOVJ01000048.1"/>
</dbReference>
<reference evidence="1 2" key="1">
    <citation type="submission" date="2021-04" db="EMBL/GenBank/DDBJ databases">
        <title>Draft genome sequence of Paenibacillus cisolokensis, LC2-13A.</title>
        <authorList>
            <person name="Uke A."/>
            <person name="Chhe C."/>
            <person name="Baramee S."/>
            <person name="Kosugi A."/>
        </authorList>
    </citation>
    <scope>NUCLEOTIDE SEQUENCE [LARGE SCALE GENOMIC DNA]</scope>
    <source>
        <strain evidence="1 2">LC2-13A</strain>
    </source>
</reference>
<dbReference type="EMBL" id="BOVJ01000048">
    <property type="protein sequence ID" value="GIQ62918.1"/>
    <property type="molecule type" value="Genomic_DNA"/>
</dbReference>
<accession>A0ABQ4N3X6</accession>
<keyword evidence="2" id="KW-1185">Reference proteome</keyword>
<dbReference type="InterPro" id="IPR029063">
    <property type="entry name" value="SAM-dependent_MTases_sf"/>
</dbReference>
<dbReference type="PANTHER" id="PTHR36112">
    <property type="entry name" value="RIBOSOMAL RNA SMALL SUBUNIT METHYLTRANSFERASE J"/>
    <property type="match status" value="1"/>
</dbReference>
<evidence type="ECO:0000313" key="1">
    <source>
        <dbReference type="EMBL" id="GIQ62918.1"/>
    </source>
</evidence>
<evidence type="ECO:0008006" key="3">
    <source>
        <dbReference type="Google" id="ProtNLM"/>
    </source>
</evidence>
<gene>
    <name evidence="1" type="primary">ypiP</name>
    <name evidence="1" type="ORF">PACILC2_14860</name>
</gene>
<dbReference type="Proteomes" id="UP000680304">
    <property type="component" value="Unassembled WGS sequence"/>
</dbReference>
<name>A0ABQ4N3X6_9BACL</name>
<sequence>MIVTTAHRPADAVLARAEGLARELGARLVARRGRTLRQLMEHYRDPRLLVVSDKELRYYDGDTETPLYFHPSMAFVRVKRLRNGEPDPMIELSGCEPGDSVLDCTAGLGSDALVFSYAAGQSGRVTALESEPVLHVVVREGWKHYETDLPDANEAMRRIDARLADHREYLAALPDDSVDIVYFDPMFREPVYESSALEPIRPVANYGSLERETVGHAIRVARKCVMMKESRTSDEFERLGFERCPVKKRRKSVME</sequence>
<dbReference type="SUPFAM" id="SSF53335">
    <property type="entry name" value="S-adenosyl-L-methionine-dependent methyltransferases"/>
    <property type="match status" value="1"/>
</dbReference>
<protein>
    <recommendedName>
        <fullName evidence="3">SAM-dependent methyltransferase</fullName>
    </recommendedName>
</protein>
<dbReference type="InterPro" id="IPR007536">
    <property type="entry name" value="16SrRNA_methylTrfase_J"/>
</dbReference>
<dbReference type="PANTHER" id="PTHR36112:SF1">
    <property type="entry name" value="RIBOSOMAL RNA SMALL SUBUNIT METHYLTRANSFERASE J"/>
    <property type="match status" value="1"/>
</dbReference>
<evidence type="ECO:0000313" key="2">
    <source>
        <dbReference type="Proteomes" id="UP000680304"/>
    </source>
</evidence>
<organism evidence="1 2">
    <name type="scientific">Paenibacillus cisolokensis</name>
    <dbReference type="NCBI Taxonomy" id="1658519"/>
    <lineage>
        <taxon>Bacteria</taxon>
        <taxon>Bacillati</taxon>
        <taxon>Bacillota</taxon>
        <taxon>Bacilli</taxon>
        <taxon>Bacillales</taxon>
        <taxon>Paenibacillaceae</taxon>
        <taxon>Paenibacillus</taxon>
    </lineage>
</organism>
<dbReference type="Gene3D" id="3.40.50.150">
    <property type="entry name" value="Vaccinia Virus protein VP39"/>
    <property type="match status" value="1"/>
</dbReference>
<comment type="caution">
    <text evidence="1">The sequence shown here is derived from an EMBL/GenBank/DDBJ whole genome shotgun (WGS) entry which is preliminary data.</text>
</comment>
<proteinExistence type="predicted"/>